<evidence type="ECO:0000259" key="2">
    <source>
        <dbReference type="Pfam" id="PF23030"/>
    </source>
</evidence>
<protein>
    <recommendedName>
        <fullName evidence="2">SFR19-like C-terminal domain-containing protein</fullName>
    </recommendedName>
</protein>
<dbReference type="OrthoDB" id="1935339at2759"/>
<feature type="region of interest" description="Disordered" evidence="1">
    <location>
        <begin position="1"/>
        <end position="48"/>
    </location>
</feature>
<dbReference type="AlphaFoldDB" id="A0A6V7TLL2"/>
<organism evidence="3 4">
    <name type="scientific">Meloidogyne enterolobii</name>
    <name type="common">Root-knot nematode worm</name>
    <name type="synonym">Meloidogyne mayaguensis</name>
    <dbReference type="NCBI Taxonomy" id="390850"/>
    <lineage>
        <taxon>Eukaryota</taxon>
        <taxon>Metazoa</taxon>
        <taxon>Ecdysozoa</taxon>
        <taxon>Nematoda</taxon>
        <taxon>Chromadorea</taxon>
        <taxon>Rhabditida</taxon>
        <taxon>Tylenchina</taxon>
        <taxon>Tylenchomorpha</taxon>
        <taxon>Tylenchoidea</taxon>
        <taxon>Meloidogynidae</taxon>
        <taxon>Meloidogyninae</taxon>
        <taxon>Meloidogyne</taxon>
    </lineage>
</organism>
<dbReference type="EMBL" id="CAJEWN010000003">
    <property type="protein sequence ID" value="CAD2124966.1"/>
    <property type="molecule type" value="Genomic_DNA"/>
</dbReference>
<proteinExistence type="predicted"/>
<dbReference type="Pfam" id="PF23030">
    <property type="entry name" value="SCAF11-like_C"/>
    <property type="match status" value="1"/>
</dbReference>
<accession>A0A6V7TLL2</accession>
<feature type="domain" description="SFR19-like C-terminal" evidence="2">
    <location>
        <begin position="40"/>
        <end position="110"/>
    </location>
</feature>
<sequence>MDIEDDTLNERQSTSGGGHLNNISPEKKKNNNTSTTPTKKRSKSVQAADALMKQSLKPYFAKRKITKDEYKEIMKRGVAKLSKRESLKPEKVEKFVQKFVHSMRKQRKNNNIFAL</sequence>
<evidence type="ECO:0000313" key="3">
    <source>
        <dbReference type="EMBL" id="CAD2124966.1"/>
    </source>
</evidence>
<evidence type="ECO:0000256" key="1">
    <source>
        <dbReference type="SAM" id="MobiDB-lite"/>
    </source>
</evidence>
<dbReference type="Proteomes" id="UP000580250">
    <property type="component" value="Unassembled WGS sequence"/>
</dbReference>
<dbReference type="InterPro" id="IPR057031">
    <property type="entry name" value="SFR19-like_C"/>
</dbReference>
<comment type="caution">
    <text evidence="3">The sequence shown here is derived from an EMBL/GenBank/DDBJ whole genome shotgun (WGS) entry which is preliminary data.</text>
</comment>
<name>A0A6V7TLL2_MELEN</name>
<gene>
    <name evidence="3" type="ORF">MENT_LOCUS1017</name>
</gene>
<reference evidence="3 4" key="1">
    <citation type="submission" date="2020-08" db="EMBL/GenBank/DDBJ databases">
        <authorList>
            <person name="Koutsovoulos G."/>
            <person name="Danchin GJ E."/>
        </authorList>
    </citation>
    <scope>NUCLEOTIDE SEQUENCE [LARGE SCALE GENOMIC DNA]</scope>
</reference>
<evidence type="ECO:0000313" key="4">
    <source>
        <dbReference type="Proteomes" id="UP000580250"/>
    </source>
</evidence>